<evidence type="ECO:0000256" key="3">
    <source>
        <dbReference type="ARBA" id="ARBA00022840"/>
    </source>
</evidence>
<accession>A0A1I4NY91</accession>
<keyword evidence="6" id="KW-1185">Reference proteome</keyword>
<dbReference type="InterPro" id="IPR006500">
    <property type="entry name" value="Helicase_put_C_phage/plasmid"/>
</dbReference>
<evidence type="ECO:0000256" key="2">
    <source>
        <dbReference type="ARBA" id="ARBA00022801"/>
    </source>
</evidence>
<dbReference type="STRING" id="266892.SAMN04488054_12147"/>
<keyword evidence="2" id="KW-0378">Hydrolase</keyword>
<dbReference type="EMBL" id="FOTY01000021">
    <property type="protein sequence ID" value="SFM20492.1"/>
    <property type="molecule type" value="Genomic_DNA"/>
</dbReference>
<sequence>MDVKRFQANQNRMMDVVEPEQEETTAFQMTRDPFFQWAEAANAKMSEPLLQALISNTVSLGQAGEEYRERVIKPNHSEDYLADLMSRQHDMVPTSYPVLEQLGYDGERKAGTPAGCVLADVREAQFQKRGLAYNKNGHLELNANIFASYILRRIRLVQLSGGHLFVYGSSGVYQEITQDWLKKVCREILHEAESNIWKVRWQNEYYEALKREIPFVVQMNPDTQRINIKNGMLDLYHEKLVPHDPGYLSTVQIPITYNAGASCPQFRKFLFDVFENDQERVDLIQELMGYCFLPEVKIQKAFFFVGSGSNGKSVLAEIIRHLIGTANVSNVSLDELKSRFGMQNLPGKFVNISSENEVTKKFNTQTFKMVTGGDAVNVERKYQDSFNTHLPTKLLILLNHMVDTDDMTEGFYRRLQIIPFHKEYKELKAGEAPVEGVSYMDKDLTNKLLQELPGILNFALQGLSRLRANDFNLTQSQVSDEALRDYKASQNPLVEYFNERVYSKPEASVLRSEFKKDFAQWARENGRIADGKMGTTKFWSLFDKVLQDHHITTHTKKIQGHFYVEGIQLQFHRRDENYVDPC</sequence>
<dbReference type="PROSITE" id="PS51206">
    <property type="entry name" value="SF3_HELICASE_1"/>
    <property type="match status" value="1"/>
</dbReference>
<keyword evidence="5" id="KW-0347">Helicase</keyword>
<dbReference type="AlphaFoldDB" id="A0A1I4NY91"/>
<dbReference type="InterPro" id="IPR014015">
    <property type="entry name" value="Helicase_SF3_DNA-vir"/>
</dbReference>
<keyword evidence="3" id="KW-0067">ATP-binding</keyword>
<keyword evidence="1" id="KW-0547">Nucleotide-binding</keyword>
<feature type="domain" description="SF3 helicase" evidence="4">
    <location>
        <begin position="279"/>
        <end position="433"/>
    </location>
</feature>
<evidence type="ECO:0000313" key="5">
    <source>
        <dbReference type="EMBL" id="SFM20492.1"/>
    </source>
</evidence>
<evidence type="ECO:0000313" key="6">
    <source>
        <dbReference type="Proteomes" id="UP000199668"/>
    </source>
</evidence>
<dbReference type="InterPro" id="IPR045455">
    <property type="entry name" value="NrS-1_pol-like_helicase"/>
</dbReference>
<dbReference type="Proteomes" id="UP000199668">
    <property type="component" value="Unassembled WGS sequence"/>
</dbReference>
<dbReference type="GO" id="GO:0016787">
    <property type="term" value="F:hydrolase activity"/>
    <property type="evidence" value="ECO:0007669"/>
    <property type="project" value="UniProtKB-KW"/>
</dbReference>
<dbReference type="InterPro" id="IPR051620">
    <property type="entry name" value="ORF904-like_C"/>
</dbReference>
<dbReference type="Gene3D" id="3.40.50.300">
    <property type="entry name" value="P-loop containing nucleotide triphosphate hydrolases"/>
    <property type="match status" value="1"/>
</dbReference>
<dbReference type="RefSeq" id="WP_090927635.1">
    <property type="nucleotide sequence ID" value="NZ_FOTY01000021.1"/>
</dbReference>
<protein>
    <submittedName>
        <fullName evidence="5">Putative DNA primase/helicase</fullName>
    </submittedName>
</protein>
<dbReference type="SUPFAM" id="SSF52540">
    <property type="entry name" value="P-loop containing nucleoside triphosphate hydrolases"/>
    <property type="match status" value="1"/>
</dbReference>
<evidence type="ECO:0000259" key="4">
    <source>
        <dbReference type="PROSITE" id="PS51206"/>
    </source>
</evidence>
<dbReference type="InterPro" id="IPR014818">
    <property type="entry name" value="Phage/plasmid_primase_P4_C"/>
</dbReference>
<dbReference type="GO" id="GO:0004386">
    <property type="term" value="F:helicase activity"/>
    <property type="evidence" value="ECO:0007669"/>
    <property type="project" value="UniProtKB-KW"/>
</dbReference>
<dbReference type="PANTHER" id="PTHR35372">
    <property type="entry name" value="ATP BINDING PROTEIN-RELATED"/>
    <property type="match status" value="1"/>
</dbReference>
<dbReference type="GO" id="GO:0005524">
    <property type="term" value="F:ATP binding"/>
    <property type="evidence" value="ECO:0007669"/>
    <property type="project" value="UniProtKB-KW"/>
</dbReference>
<proteinExistence type="predicted"/>
<gene>
    <name evidence="5" type="ORF">SAMN04488054_12147</name>
</gene>
<organism evidence="5 6">
    <name type="scientific">Salibacterium qingdaonense</name>
    <dbReference type="NCBI Taxonomy" id="266892"/>
    <lineage>
        <taxon>Bacteria</taxon>
        <taxon>Bacillati</taxon>
        <taxon>Bacillota</taxon>
        <taxon>Bacilli</taxon>
        <taxon>Bacillales</taxon>
        <taxon>Bacillaceae</taxon>
    </lineage>
</organism>
<dbReference type="Pfam" id="PF19263">
    <property type="entry name" value="DUF5906"/>
    <property type="match status" value="1"/>
</dbReference>
<evidence type="ECO:0000256" key="1">
    <source>
        <dbReference type="ARBA" id="ARBA00022741"/>
    </source>
</evidence>
<dbReference type="OrthoDB" id="9763644at2"/>
<name>A0A1I4NY91_9BACI</name>
<dbReference type="PANTHER" id="PTHR35372:SF2">
    <property type="entry name" value="SF3 HELICASE DOMAIN-CONTAINING PROTEIN"/>
    <property type="match status" value="1"/>
</dbReference>
<reference evidence="5 6" key="1">
    <citation type="submission" date="2016-10" db="EMBL/GenBank/DDBJ databases">
        <authorList>
            <person name="de Groot N.N."/>
        </authorList>
    </citation>
    <scope>NUCLEOTIDE SEQUENCE [LARGE SCALE GENOMIC DNA]</scope>
    <source>
        <strain evidence="5 6">CGMCC 1.6134</strain>
    </source>
</reference>
<dbReference type="Pfam" id="PF08706">
    <property type="entry name" value="D5_N"/>
    <property type="match status" value="1"/>
</dbReference>
<dbReference type="NCBIfam" id="TIGR01613">
    <property type="entry name" value="primase_Cterm"/>
    <property type="match status" value="1"/>
</dbReference>
<dbReference type="SMART" id="SM00885">
    <property type="entry name" value="D5_N"/>
    <property type="match status" value="1"/>
</dbReference>
<dbReference type="InterPro" id="IPR027417">
    <property type="entry name" value="P-loop_NTPase"/>
</dbReference>